<protein>
    <recommendedName>
        <fullName evidence="3">Secreted protein</fullName>
    </recommendedName>
</protein>
<organism evidence="1 2">
    <name type="scientific">Phyllosticta capitalensis</name>
    <dbReference type="NCBI Taxonomy" id="121624"/>
    <lineage>
        <taxon>Eukaryota</taxon>
        <taxon>Fungi</taxon>
        <taxon>Dikarya</taxon>
        <taxon>Ascomycota</taxon>
        <taxon>Pezizomycotina</taxon>
        <taxon>Dothideomycetes</taxon>
        <taxon>Dothideomycetes incertae sedis</taxon>
        <taxon>Botryosphaeriales</taxon>
        <taxon>Phyllostictaceae</taxon>
        <taxon>Phyllosticta</taxon>
    </lineage>
</organism>
<evidence type="ECO:0000313" key="2">
    <source>
        <dbReference type="Proteomes" id="UP001492380"/>
    </source>
</evidence>
<sequence length="150" mass="16773">MLLYLVLCALKHPPPVAVCHSTQFRFTARSSCICTYAYNITRNLVTAPIPKTSLGFALFPFAVPLLHQPRLRDTVETTGSIVFQGTMNHESTCRALARLCHSFLHQPTCKPWTAIVNWPIAISHVHVPFPTQHRGLPVIITIPNPKSLRP</sequence>
<proteinExistence type="predicted"/>
<gene>
    <name evidence="1" type="ORF">HDK90DRAFT_227465</name>
</gene>
<keyword evidence="2" id="KW-1185">Reference proteome</keyword>
<accession>A0ABR1YU44</accession>
<evidence type="ECO:0008006" key="3">
    <source>
        <dbReference type="Google" id="ProtNLM"/>
    </source>
</evidence>
<dbReference type="Proteomes" id="UP001492380">
    <property type="component" value="Unassembled WGS sequence"/>
</dbReference>
<evidence type="ECO:0000313" key="1">
    <source>
        <dbReference type="EMBL" id="KAK8238518.1"/>
    </source>
</evidence>
<dbReference type="EMBL" id="JBBWRZ010000004">
    <property type="protein sequence ID" value="KAK8238518.1"/>
    <property type="molecule type" value="Genomic_DNA"/>
</dbReference>
<comment type="caution">
    <text evidence="1">The sequence shown here is derived from an EMBL/GenBank/DDBJ whole genome shotgun (WGS) entry which is preliminary data.</text>
</comment>
<reference evidence="1 2" key="1">
    <citation type="submission" date="2024-04" db="EMBL/GenBank/DDBJ databases">
        <title>Phyllosticta paracitricarpa is synonymous to the EU quarantine fungus P. citricarpa based on phylogenomic analyses.</title>
        <authorList>
            <consortium name="Lawrence Berkeley National Laboratory"/>
            <person name="Van Ingen-Buijs V.A."/>
            <person name="Van Westerhoven A.C."/>
            <person name="Haridas S."/>
            <person name="Skiadas P."/>
            <person name="Martin F."/>
            <person name="Groenewald J.Z."/>
            <person name="Crous P.W."/>
            <person name="Seidl M.F."/>
        </authorList>
    </citation>
    <scope>NUCLEOTIDE SEQUENCE [LARGE SCALE GENOMIC DNA]</scope>
    <source>
        <strain evidence="1 2">CBS 123374</strain>
    </source>
</reference>
<name>A0ABR1YU44_9PEZI</name>